<dbReference type="CDD" id="cd00075">
    <property type="entry name" value="HATPase"/>
    <property type="match status" value="1"/>
</dbReference>
<dbReference type="InterPro" id="IPR003660">
    <property type="entry name" value="HAMP_dom"/>
</dbReference>
<gene>
    <name evidence="15" type="ORF">SFMTTN_1347</name>
</gene>
<comment type="catalytic activity">
    <reaction evidence="1">
        <text>ATP + protein L-histidine = ADP + protein N-phospho-L-histidine.</text>
        <dbReference type="EC" id="2.7.13.3"/>
    </reaction>
</comment>
<keyword evidence="7 15" id="KW-0418">Kinase</keyword>
<dbReference type="InterPro" id="IPR005467">
    <property type="entry name" value="His_kinase_dom"/>
</dbReference>
<dbReference type="InterPro" id="IPR003594">
    <property type="entry name" value="HATPase_dom"/>
</dbReference>
<feature type="chain" id="PRO_5019160653" description="histidine kinase" evidence="12">
    <location>
        <begin position="26"/>
        <end position="576"/>
    </location>
</feature>
<evidence type="ECO:0000256" key="11">
    <source>
        <dbReference type="SAM" id="Phobius"/>
    </source>
</evidence>
<feature type="domain" description="HAMP" evidence="14">
    <location>
        <begin position="296"/>
        <end position="348"/>
    </location>
</feature>
<comment type="subcellular location">
    <subcellularLocation>
        <location evidence="2">Membrane</location>
    </subcellularLocation>
</comment>
<dbReference type="PROSITE" id="PS50885">
    <property type="entry name" value="HAMP"/>
    <property type="match status" value="1"/>
</dbReference>
<dbReference type="InterPro" id="IPR004358">
    <property type="entry name" value="Sig_transdc_His_kin-like_C"/>
</dbReference>
<dbReference type="Proteomes" id="UP000286806">
    <property type="component" value="Unassembled WGS sequence"/>
</dbReference>
<keyword evidence="16" id="KW-1185">Reference proteome</keyword>
<dbReference type="InterPro" id="IPR050428">
    <property type="entry name" value="TCS_sensor_his_kinase"/>
</dbReference>
<feature type="signal peptide" evidence="12">
    <location>
        <begin position="1"/>
        <end position="25"/>
    </location>
</feature>
<dbReference type="EC" id="2.7.13.3" evidence="3"/>
<dbReference type="Gene3D" id="3.30.565.10">
    <property type="entry name" value="Histidine kinase-like ATPase, C-terminal domain"/>
    <property type="match status" value="1"/>
</dbReference>
<evidence type="ECO:0000256" key="10">
    <source>
        <dbReference type="ARBA" id="ARBA00023136"/>
    </source>
</evidence>
<evidence type="ECO:0000313" key="16">
    <source>
        <dbReference type="Proteomes" id="UP000286806"/>
    </source>
</evidence>
<dbReference type="EMBL" id="BGOW01000013">
    <property type="protein sequence ID" value="GBL45537.1"/>
    <property type="molecule type" value="Genomic_DNA"/>
</dbReference>
<keyword evidence="8 11" id="KW-1133">Transmembrane helix</keyword>
<protein>
    <recommendedName>
        <fullName evidence="3">histidine kinase</fullName>
        <ecNumber evidence="3">2.7.13.3</ecNumber>
    </recommendedName>
</protein>
<dbReference type="PANTHER" id="PTHR45436:SF5">
    <property type="entry name" value="SENSOR HISTIDINE KINASE TRCS"/>
    <property type="match status" value="1"/>
</dbReference>
<evidence type="ECO:0000256" key="1">
    <source>
        <dbReference type="ARBA" id="ARBA00000085"/>
    </source>
</evidence>
<evidence type="ECO:0000256" key="3">
    <source>
        <dbReference type="ARBA" id="ARBA00012438"/>
    </source>
</evidence>
<evidence type="ECO:0000256" key="5">
    <source>
        <dbReference type="ARBA" id="ARBA00022679"/>
    </source>
</evidence>
<dbReference type="PANTHER" id="PTHR45436">
    <property type="entry name" value="SENSOR HISTIDINE KINASE YKOH"/>
    <property type="match status" value="1"/>
</dbReference>
<dbReference type="PROSITE" id="PS50109">
    <property type="entry name" value="HIS_KIN"/>
    <property type="match status" value="1"/>
</dbReference>
<evidence type="ECO:0000256" key="9">
    <source>
        <dbReference type="ARBA" id="ARBA00023012"/>
    </source>
</evidence>
<dbReference type="InterPro" id="IPR036890">
    <property type="entry name" value="HATPase_C_sf"/>
</dbReference>
<sequence>MAFLLASLVPAIALTFLAFVKTQQAMQAEIEQTLLVQAATVSADIDKMLFERFQNAITWSHLEVMQDIYVKDIDKRLSAFLTELKTGYQNVYRNLYCTDMSGMIVASNKAAAIGTIPVAQQPWLHATLPGGRVVLDVPDGSTMNIRSSIPSKFGSGNLGELVLSFDWTQIFQILDQAAKDGRMVAIMDHNGKVIAASRELRQQGFLMSKKFLPWLSNIPKSGVEIVDGSPLHTSRVIIGFDRSHGYENFSGLDWTTIVIQPLDQALQPIHRLAIIFLGFLLATIVIATWISLWVANNIARPIVALTAFTRRFINEKSLPPSPPVSSGEVGELTTTFVQMVEDLDQSRQHLVRASRFAVMGEMAAVMAHEIRTPLGILRSSSQMLKREPNISDEARELIGFIESETDRLNRLVSTMLDGTRPRLPSFQLTNVHTQIHNCILMLAAQTQTKMIQVEESLQSSDPYCECDAEQMTQVFLNLLMNALQVLPEHGKITVTSRSETEKIIIEIADNGPGIAKEERDKIFDSFFHKREGGIGLGLAVVQQIVSAHGGDITVSESRWGGALFRISIPRKLSEQS</sequence>
<keyword evidence="12" id="KW-0732">Signal</keyword>
<dbReference type="AlphaFoldDB" id="A0A401JD86"/>
<dbReference type="Pfam" id="PF00512">
    <property type="entry name" value="HisKA"/>
    <property type="match status" value="1"/>
</dbReference>
<keyword evidence="6 11" id="KW-0812">Transmembrane</keyword>
<evidence type="ECO:0000259" key="14">
    <source>
        <dbReference type="PROSITE" id="PS50885"/>
    </source>
</evidence>
<dbReference type="GO" id="GO:0016020">
    <property type="term" value="C:membrane"/>
    <property type="evidence" value="ECO:0007669"/>
    <property type="project" value="UniProtKB-SubCell"/>
</dbReference>
<evidence type="ECO:0000256" key="2">
    <source>
        <dbReference type="ARBA" id="ARBA00004370"/>
    </source>
</evidence>
<evidence type="ECO:0000259" key="13">
    <source>
        <dbReference type="PROSITE" id="PS50109"/>
    </source>
</evidence>
<dbReference type="PRINTS" id="PR00344">
    <property type="entry name" value="BCTRLSENSOR"/>
</dbReference>
<dbReference type="SMART" id="SM00387">
    <property type="entry name" value="HATPase_c"/>
    <property type="match status" value="1"/>
</dbReference>
<accession>A0A401JD86</accession>
<dbReference type="CDD" id="cd00082">
    <property type="entry name" value="HisKA"/>
    <property type="match status" value="1"/>
</dbReference>
<dbReference type="Gene3D" id="6.10.340.10">
    <property type="match status" value="1"/>
</dbReference>
<reference evidence="15 16" key="1">
    <citation type="journal article" date="2019" name="Front. Microbiol.">
        <title>Genomes of Neutrophilic Sulfur-Oxidizing Chemolithoautotrophs Representing 9 Proteobacterial Species From 8 Genera.</title>
        <authorList>
            <person name="Watanabe T."/>
            <person name="Kojima H."/>
            <person name="Umezawa K."/>
            <person name="Hori C."/>
            <person name="Takasuka T.E."/>
            <person name="Kato Y."/>
            <person name="Fukui M."/>
        </authorList>
    </citation>
    <scope>NUCLEOTIDE SEQUENCE [LARGE SCALE GENOMIC DNA]</scope>
    <source>
        <strain evidence="15 16">TTN</strain>
    </source>
</reference>
<keyword evidence="4" id="KW-0597">Phosphoprotein</keyword>
<dbReference type="InterPro" id="IPR003661">
    <property type="entry name" value="HisK_dim/P_dom"/>
</dbReference>
<name>A0A401JD86_9PROT</name>
<keyword evidence="9" id="KW-0902">Two-component regulatory system</keyword>
<dbReference type="InterPro" id="IPR036097">
    <property type="entry name" value="HisK_dim/P_sf"/>
</dbReference>
<comment type="caution">
    <text evidence="15">The sequence shown here is derived from an EMBL/GenBank/DDBJ whole genome shotgun (WGS) entry which is preliminary data.</text>
</comment>
<evidence type="ECO:0000256" key="4">
    <source>
        <dbReference type="ARBA" id="ARBA00022553"/>
    </source>
</evidence>
<feature type="domain" description="Histidine kinase" evidence="13">
    <location>
        <begin position="365"/>
        <end position="572"/>
    </location>
</feature>
<dbReference type="Pfam" id="PF02518">
    <property type="entry name" value="HATPase_c"/>
    <property type="match status" value="1"/>
</dbReference>
<keyword evidence="5" id="KW-0808">Transferase</keyword>
<evidence type="ECO:0000256" key="8">
    <source>
        <dbReference type="ARBA" id="ARBA00022989"/>
    </source>
</evidence>
<evidence type="ECO:0000256" key="7">
    <source>
        <dbReference type="ARBA" id="ARBA00022777"/>
    </source>
</evidence>
<dbReference type="SMART" id="SM00388">
    <property type="entry name" value="HisKA"/>
    <property type="match status" value="1"/>
</dbReference>
<keyword evidence="10 11" id="KW-0472">Membrane</keyword>
<dbReference type="SUPFAM" id="SSF47384">
    <property type="entry name" value="Homodimeric domain of signal transducing histidine kinase"/>
    <property type="match status" value="1"/>
</dbReference>
<proteinExistence type="predicted"/>
<dbReference type="GO" id="GO:0000155">
    <property type="term" value="F:phosphorelay sensor kinase activity"/>
    <property type="evidence" value="ECO:0007669"/>
    <property type="project" value="InterPro"/>
</dbReference>
<dbReference type="SUPFAM" id="SSF55874">
    <property type="entry name" value="ATPase domain of HSP90 chaperone/DNA topoisomerase II/histidine kinase"/>
    <property type="match status" value="1"/>
</dbReference>
<evidence type="ECO:0000256" key="12">
    <source>
        <dbReference type="SAM" id="SignalP"/>
    </source>
</evidence>
<dbReference type="Gene3D" id="1.10.287.130">
    <property type="match status" value="1"/>
</dbReference>
<evidence type="ECO:0000313" key="15">
    <source>
        <dbReference type="EMBL" id="GBL45537.1"/>
    </source>
</evidence>
<feature type="transmembrane region" description="Helical" evidence="11">
    <location>
        <begin position="272"/>
        <end position="295"/>
    </location>
</feature>
<organism evidence="15 16">
    <name type="scientific">Sulfuriferula multivorans</name>
    <dbReference type="NCBI Taxonomy" id="1559896"/>
    <lineage>
        <taxon>Bacteria</taxon>
        <taxon>Pseudomonadati</taxon>
        <taxon>Pseudomonadota</taxon>
        <taxon>Betaproteobacteria</taxon>
        <taxon>Nitrosomonadales</taxon>
        <taxon>Sulfuricellaceae</taxon>
        <taxon>Sulfuriferula</taxon>
    </lineage>
</organism>
<evidence type="ECO:0000256" key="6">
    <source>
        <dbReference type="ARBA" id="ARBA00022692"/>
    </source>
</evidence>